<protein>
    <recommendedName>
        <fullName evidence="3">F-box associated beta-propeller type 1 domain-containing protein</fullName>
    </recommendedName>
</protein>
<feature type="region of interest" description="Disordered" evidence="1">
    <location>
        <begin position="106"/>
        <end position="126"/>
    </location>
</feature>
<dbReference type="Pfam" id="PF07734">
    <property type="entry name" value="FBA_1"/>
    <property type="match status" value="1"/>
</dbReference>
<evidence type="ECO:0000256" key="2">
    <source>
        <dbReference type="SAM" id="SignalP"/>
    </source>
</evidence>
<dbReference type="AlphaFoldDB" id="A0AA88USK8"/>
<name>A0AA88USK8_9ASTE</name>
<dbReference type="PANTHER" id="PTHR31672">
    <property type="entry name" value="BNACNNG10540D PROTEIN"/>
    <property type="match status" value="1"/>
</dbReference>
<evidence type="ECO:0000313" key="4">
    <source>
        <dbReference type="EMBL" id="KAK2991678.1"/>
    </source>
</evidence>
<accession>A0AA88USK8</accession>
<evidence type="ECO:0000313" key="5">
    <source>
        <dbReference type="Proteomes" id="UP001187471"/>
    </source>
</evidence>
<dbReference type="InterPro" id="IPR050796">
    <property type="entry name" value="SCF_F-box_component"/>
</dbReference>
<feature type="domain" description="F-box associated beta-propeller type 1" evidence="3">
    <location>
        <begin position="200"/>
        <end position="398"/>
    </location>
</feature>
<dbReference type="InterPro" id="IPR017451">
    <property type="entry name" value="F-box-assoc_interact_dom"/>
</dbReference>
<feature type="signal peptide" evidence="2">
    <location>
        <begin position="1"/>
        <end position="26"/>
    </location>
</feature>
<dbReference type="PANTHER" id="PTHR31672:SF13">
    <property type="entry name" value="F-BOX PROTEIN CPR30-LIKE"/>
    <property type="match status" value="1"/>
</dbReference>
<feature type="chain" id="PRO_5041644445" description="F-box associated beta-propeller type 1 domain-containing protein" evidence="2">
    <location>
        <begin position="27"/>
        <end position="415"/>
    </location>
</feature>
<keyword evidence="5" id="KW-1185">Reference proteome</keyword>
<evidence type="ECO:0000256" key="1">
    <source>
        <dbReference type="SAM" id="MobiDB-lite"/>
    </source>
</evidence>
<dbReference type="InterPro" id="IPR006527">
    <property type="entry name" value="F-box-assoc_dom_typ1"/>
</dbReference>
<proteinExistence type="predicted"/>
<dbReference type="EMBL" id="JAVXUO010000486">
    <property type="protein sequence ID" value="KAK2991678.1"/>
    <property type="molecule type" value="Genomic_DNA"/>
</dbReference>
<reference evidence="4" key="1">
    <citation type="submission" date="2022-12" db="EMBL/GenBank/DDBJ databases">
        <title>Draft genome assemblies for two species of Escallonia (Escalloniales).</title>
        <authorList>
            <person name="Chanderbali A."/>
            <person name="Dervinis C."/>
            <person name="Anghel I."/>
            <person name="Soltis D."/>
            <person name="Soltis P."/>
            <person name="Zapata F."/>
        </authorList>
    </citation>
    <scope>NUCLEOTIDE SEQUENCE</scope>
    <source>
        <strain evidence="4">UCBG92.1500</strain>
        <tissue evidence="4">Leaf</tissue>
    </source>
</reference>
<dbReference type="Proteomes" id="UP001187471">
    <property type="component" value="Unassembled WGS sequence"/>
</dbReference>
<gene>
    <name evidence="4" type="ORF">RJ640_028266</name>
</gene>
<keyword evidence="2" id="KW-0732">Signal</keyword>
<feature type="region of interest" description="Disordered" evidence="1">
    <location>
        <begin position="139"/>
        <end position="161"/>
    </location>
</feature>
<sequence>MVFVIKSISIFLGLLLVSFALRSSSAHADQGNEKDWLTAPAGNFAAVEKQEIKQGRIRGRKMMVDEALEKEIEKVEGLNGENTKNSANSGKMSMYEVLILVGSDRSSSEKSFGGPQDHLNNKSTSNVSEANALNSAILEGPSNCKKAESPEDDNNAQKEASQRFLEAVNEIGASPGMHPEVLTAHVMQHGLLESVNPGQTNTQHFNEYKVIRIADLHEEDDDGGGYVFHSVNVEIYDLSTDSWREIDAVVPYVCYFPCSQLLFNGAFYWWAYDHGEEWILSFHISTEVFQRIQLPDVCAFPDGNERAFLVLNESLALLLFNSSEQTSFDIWLMTEYGVSESWTKHFTIGPLVQVERPVLFWKDELLLEKANGQLVSYDLKSQRLKEIQVYGAQESFRALVYSESLVPIKRGSDIN</sequence>
<evidence type="ECO:0000259" key="3">
    <source>
        <dbReference type="Pfam" id="PF07734"/>
    </source>
</evidence>
<comment type="caution">
    <text evidence="4">The sequence shown here is derived from an EMBL/GenBank/DDBJ whole genome shotgun (WGS) entry which is preliminary data.</text>
</comment>
<organism evidence="4 5">
    <name type="scientific">Escallonia rubra</name>
    <dbReference type="NCBI Taxonomy" id="112253"/>
    <lineage>
        <taxon>Eukaryota</taxon>
        <taxon>Viridiplantae</taxon>
        <taxon>Streptophyta</taxon>
        <taxon>Embryophyta</taxon>
        <taxon>Tracheophyta</taxon>
        <taxon>Spermatophyta</taxon>
        <taxon>Magnoliopsida</taxon>
        <taxon>eudicotyledons</taxon>
        <taxon>Gunneridae</taxon>
        <taxon>Pentapetalae</taxon>
        <taxon>asterids</taxon>
        <taxon>campanulids</taxon>
        <taxon>Escalloniales</taxon>
        <taxon>Escalloniaceae</taxon>
        <taxon>Escallonia</taxon>
    </lineage>
</organism>
<dbReference type="NCBIfam" id="TIGR01640">
    <property type="entry name" value="F_box_assoc_1"/>
    <property type="match status" value="1"/>
</dbReference>